<dbReference type="OrthoDB" id="197829at2"/>
<reference evidence="1 2" key="1">
    <citation type="submission" date="2016-10" db="EMBL/GenBank/DDBJ databases">
        <authorList>
            <person name="de Groot N.N."/>
        </authorList>
    </citation>
    <scope>NUCLEOTIDE SEQUENCE [LARGE SCALE GENOMIC DNA]</scope>
    <source>
        <strain evidence="1 2">MON 2.2</strain>
    </source>
</reference>
<dbReference type="SUPFAM" id="SSF55961">
    <property type="entry name" value="Bet v1-like"/>
    <property type="match status" value="1"/>
</dbReference>
<gene>
    <name evidence="1" type="ORF">SAMN04489747_0983</name>
</gene>
<protein>
    <submittedName>
        <fullName evidence="1">Polyketide cyclase / dehydrase and lipid transport</fullName>
    </submittedName>
</protein>
<name>A0A1G6UWB6_9ACTN</name>
<dbReference type="STRING" id="675864.SAMN04489747_0983"/>
<dbReference type="EMBL" id="LT629688">
    <property type="protein sequence ID" value="SDD45632.1"/>
    <property type="molecule type" value="Genomic_DNA"/>
</dbReference>
<dbReference type="InterPro" id="IPR019587">
    <property type="entry name" value="Polyketide_cyclase/dehydratase"/>
</dbReference>
<dbReference type="RefSeq" id="WP_090591180.1">
    <property type="nucleotide sequence ID" value="NZ_LT629688.1"/>
</dbReference>
<sequence length="168" mass="18418">MPVVESSREVPVPPAVAFAVSQTTGATRLRWDRFIRRQVLLDGATAAAKDVRTLTVHRAGFRMVSRYVSYRPPTSVGMAMESGPWFFERLGGGWRFAEVPGDPGRTLATWRYNFGCRPAWLAPLAERVGSLVLGREIERRLAGFVRGCADPEVLTAVGEDPSAVGAEQ</sequence>
<proteinExistence type="predicted"/>
<organism evidence="1 2">
    <name type="scientific">Auraticoccus monumenti</name>
    <dbReference type="NCBI Taxonomy" id="675864"/>
    <lineage>
        <taxon>Bacteria</taxon>
        <taxon>Bacillati</taxon>
        <taxon>Actinomycetota</taxon>
        <taxon>Actinomycetes</taxon>
        <taxon>Propionibacteriales</taxon>
        <taxon>Propionibacteriaceae</taxon>
        <taxon>Auraticoccus</taxon>
    </lineage>
</organism>
<dbReference type="Gene3D" id="3.30.530.20">
    <property type="match status" value="1"/>
</dbReference>
<evidence type="ECO:0000313" key="2">
    <source>
        <dbReference type="Proteomes" id="UP000198546"/>
    </source>
</evidence>
<evidence type="ECO:0000313" key="1">
    <source>
        <dbReference type="EMBL" id="SDD45632.1"/>
    </source>
</evidence>
<dbReference type="AlphaFoldDB" id="A0A1G6UWB6"/>
<dbReference type="Pfam" id="PF10604">
    <property type="entry name" value="Polyketide_cyc2"/>
    <property type="match status" value="1"/>
</dbReference>
<keyword evidence="2" id="KW-1185">Reference proteome</keyword>
<dbReference type="Proteomes" id="UP000198546">
    <property type="component" value="Chromosome i"/>
</dbReference>
<accession>A0A1G6UWB6</accession>
<dbReference type="InterPro" id="IPR023393">
    <property type="entry name" value="START-like_dom_sf"/>
</dbReference>